<feature type="transmembrane region" description="Helical" evidence="7">
    <location>
        <begin position="302"/>
        <end position="328"/>
    </location>
</feature>
<feature type="transmembrane region" description="Helical" evidence="7">
    <location>
        <begin position="349"/>
        <end position="368"/>
    </location>
</feature>
<keyword evidence="5 7" id="KW-1133">Transmembrane helix</keyword>
<feature type="transmembrane region" description="Helical" evidence="7">
    <location>
        <begin position="128"/>
        <end position="148"/>
    </location>
</feature>
<keyword evidence="2" id="KW-0813">Transport</keyword>
<comment type="caution">
    <text evidence="8">The sequence shown here is derived from an EMBL/GenBank/DDBJ whole genome shotgun (WGS) entry which is preliminary data.</text>
</comment>
<keyword evidence="3 7" id="KW-0812">Transmembrane</keyword>
<evidence type="ECO:0000256" key="6">
    <source>
        <dbReference type="ARBA" id="ARBA00023136"/>
    </source>
</evidence>
<dbReference type="RefSeq" id="WP_354457972.1">
    <property type="nucleotide sequence ID" value="NZ_JBEWSZ010000001.1"/>
</dbReference>
<dbReference type="Proteomes" id="UP001548832">
    <property type="component" value="Unassembled WGS sequence"/>
</dbReference>
<feature type="transmembrane region" description="Helical" evidence="7">
    <location>
        <begin position="374"/>
        <end position="393"/>
    </location>
</feature>
<dbReference type="InterPro" id="IPR001046">
    <property type="entry name" value="NRAMP_fam"/>
</dbReference>
<dbReference type="EMBL" id="JBEWSZ010000001">
    <property type="protein sequence ID" value="MET2825899.1"/>
    <property type="molecule type" value="Genomic_DNA"/>
</dbReference>
<feature type="transmembrane region" description="Helical" evidence="7">
    <location>
        <begin position="414"/>
        <end position="434"/>
    </location>
</feature>
<feature type="transmembrane region" description="Helical" evidence="7">
    <location>
        <begin position="198"/>
        <end position="219"/>
    </location>
</feature>
<evidence type="ECO:0000313" key="9">
    <source>
        <dbReference type="Proteomes" id="UP001548832"/>
    </source>
</evidence>
<comment type="subcellular location">
    <subcellularLocation>
        <location evidence="1">Membrane</location>
        <topology evidence="1">Multi-pass membrane protein</topology>
    </subcellularLocation>
</comment>
<evidence type="ECO:0000256" key="5">
    <source>
        <dbReference type="ARBA" id="ARBA00022989"/>
    </source>
</evidence>
<evidence type="ECO:0000256" key="4">
    <source>
        <dbReference type="ARBA" id="ARBA00022847"/>
    </source>
</evidence>
<feature type="transmembrane region" description="Helical" evidence="7">
    <location>
        <begin position="160"/>
        <end position="178"/>
    </location>
</feature>
<proteinExistence type="predicted"/>
<feature type="transmembrane region" description="Helical" evidence="7">
    <location>
        <begin position="260"/>
        <end position="282"/>
    </location>
</feature>
<dbReference type="Pfam" id="PF01566">
    <property type="entry name" value="Nramp"/>
    <property type="match status" value="1"/>
</dbReference>
<evidence type="ECO:0000256" key="7">
    <source>
        <dbReference type="SAM" id="Phobius"/>
    </source>
</evidence>
<keyword evidence="4" id="KW-0769">Symport</keyword>
<evidence type="ECO:0000256" key="2">
    <source>
        <dbReference type="ARBA" id="ARBA00022448"/>
    </source>
</evidence>
<accession>A0ABV2D793</accession>
<keyword evidence="6 7" id="KW-0472">Membrane</keyword>
<reference evidence="8 9" key="1">
    <citation type="submission" date="2024-06" db="EMBL/GenBank/DDBJ databases">
        <authorList>
            <person name="Kim D.-U."/>
        </authorList>
    </citation>
    <scope>NUCLEOTIDE SEQUENCE [LARGE SCALE GENOMIC DNA]</scope>
    <source>
        <strain evidence="8 9">KACC15460</strain>
    </source>
</reference>
<sequence>MPQSPTTATAAAAAPVKQPETPKLLKILGPGLITGASDDDPSGIATYSQVGAQFGYGMGWVMLFSWPLMCAIQEISARIGRVTGQGIAGNLKKHYPASVGISIVSLLVIANIINIGADLGAMGAALKLIVGGPALLYVALFGLVTVLLEVFSRYSRYVSVLKWMTLSLFAYVGIVFVVKVPWATVGYNLVVPHIKFEAPYITAVVAILGTTISPYLFFWQAEEEVEQVREDADKQPLKGAPEQAKPEFNRIRIDTYIGMAFSNTVALFIIITTAATLNAHGITDIQTSSQAAEALRPIAGPLAFFIFALGIIGTGLLALPVLAGSSAYALGETFGWNVGLARKPGRAKAFYGAIAVATLIGVGLNFSPIDPIKALFWSAVINGVVAVPVMGIMMHLSSKSAAMGDFQLHIGLKIVGWLATAVMAIAAIGLFATWGS</sequence>
<protein>
    <submittedName>
        <fullName evidence="8">Divalent metal cation transporter</fullName>
    </submittedName>
</protein>
<evidence type="ECO:0000256" key="1">
    <source>
        <dbReference type="ARBA" id="ARBA00004141"/>
    </source>
</evidence>
<evidence type="ECO:0000313" key="8">
    <source>
        <dbReference type="EMBL" id="MET2825899.1"/>
    </source>
</evidence>
<feature type="transmembrane region" description="Helical" evidence="7">
    <location>
        <begin position="54"/>
        <end position="75"/>
    </location>
</feature>
<feature type="transmembrane region" description="Helical" evidence="7">
    <location>
        <begin position="95"/>
        <end position="116"/>
    </location>
</feature>
<organism evidence="8 9">
    <name type="scientific">Mesorhizobium shangrilense</name>
    <dbReference type="NCBI Taxonomy" id="460060"/>
    <lineage>
        <taxon>Bacteria</taxon>
        <taxon>Pseudomonadati</taxon>
        <taxon>Pseudomonadota</taxon>
        <taxon>Alphaproteobacteria</taxon>
        <taxon>Hyphomicrobiales</taxon>
        <taxon>Phyllobacteriaceae</taxon>
        <taxon>Mesorhizobium</taxon>
    </lineage>
</organism>
<name>A0ABV2D793_9HYPH</name>
<keyword evidence="9" id="KW-1185">Reference proteome</keyword>
<dbReference type="PANTHER" id="PTHR11706">
    <property type="entry name" value="SOLUTE CARRIER PROTEIN FAMILY 11 MEMBER"/>
    <property type="match status" value="1"/>
</dbReference>
<dbReference type="PANTHER" id="PTHR11706:SF33">
    <property type="entry name" value="NATURAL RESISTANCE-ASSOCIATED MACROPHAGE PROTEIN 2"/>
    <property type="match status" value="1"/>
</dbReference>
<evidence type="ECO:0000256" key="3">
    <source>
        <dbReference type="ARBA" id="ARBA00022692"/>
    </source>
</evidence>
<gene>
    <name evidence="8" type="ORF">ABVQ20_02805</name>
</gene>